<proteinExistence type="predicted"/>
<protein>
    <submittedName>
        <fullName evidence="2">Uncharacterized protein</fullName>
    </submittedName>
</protein>
<gene>
    <name evidence="2" type="ORF">F0562_021606</name>
</gene>
<sequence length="108" mass="12353">MTKLLLLDVLPLQAQTCIKQSGPQCSIRWIKQESCLIQVKEMQLDCERGLQSFSWSAQHDSQRPWMFESNNRPKNSDNPKRNLAIIAAATSIYSTCNFIMSTENVPCF</sequence>
<evidence type="ECO:0000313" key="3">
    <source>
        <dbReference type="Proteomes" id="UP000325577"/>
    </source>
</evidence>
<evidence type="ECO:0000256" key="1">
    <source>
        <dbReference type="SAM" id="SignalP"/>
    </source>
</evidence>
<dbReference type="OrthoDB" id="1930341at2759"/>
<keyword evidence="1" id="KW-0732">Signal</keyword>
<name>A0A5J5BLT3_9ASTE</name>
<dbReference type="AlphaFoldDB" id="A0A5J5BLT3"/>
<feature type="chain" id="PRO_5023846999" evidence="1">
    <location>
        <begin position="17"/>
        <end position="108"/>
    </location>
</feature>
<organism evidence="2 3">
    <name type="scientific">Nyssa sinensis</name>
    <dbReference type="NCBI Taxonomy" id="561372"/>
    <lineage>
        <taxon>Eukaryota</taxon>
        <taxon>Viridiplantae</taxon>
        <taxon>Streptophyta</taxon>
        <taxon>Embryophyta</taxon>
        <taxon>Tracheophyta</taxon>
        <taxon>Spermatophyta</taxon>
        <taxon>Magnoliopsida</taxon>
        <taxon>eudicotyledons</taxon>
        <taxon>Gunneridae</taxon>
        <taxon>Pentapetalae</taxon>
        <taxon>asterids</taxon>
        <taxon>Cornales</taxon>
        <taxon>Nyssaceae</taxon>
        <taxon>Nyssa</taxon>
    </lineage>
</organism>
<reference evidence="2 3" key="1">
    <citation type="submission" date="2019-09" db="EMBL/GenBank/DDBJ databases">
        <title>A chromosome-level genome assembly of the Chinese tupelo Nyssa sinensis.</title>
        <authorList>
            <person name="Yang X."/>
            <person name="Kang M."/>
            <person name="Yang Y."/>
            <person name="Xiong H."/>
            <person name="Wang M."/>
            <person name="Zhang Z."/>
            <person name="Wang Z."/>
            <person name="Wu H."/>
            <person name="Ma T."/>
            <person name="Liu J."/>
            <person name="Xi Z."/>
        </authorList>
    </citation>
    <scope>NUCLEOTIDE SEQUENCE [LARGE SCALE GENOMIC DNA]</scope>
    <source>
        <strain evidence="2">J267</strain>
        <tissue evidence="2">Leaf</tissue>
    </source>
</reference>
<evidence type="ECO:0000313" key="2">
    <source>
        <dbReference type="EMBL" id="KAA8543648.1"/>
    </source>
</evidence>
<dbReference type="EMBL" id="CM018034">
    <property type="protein sequence ID" value="KAA8543648.1"/>
    <property type="molecule type" value="Genomic_DNA"/>
</dbReference>
<accession>A0A5J5BLT3</accession>
<keyword evidence="3" id="KW-1185">Reference proteome</keyword>
<dbReference type="Proteomes" id="UP000325577">
    <property type="component" value="Linkage Group LG11"/>
</dbReference>
<feature type="signal peptide" evidence="1">
    <location>
        <begin position="1"/>
        <end position="16"/>
    </location>
</feature>